<reference evidence="16" key="2">
    <citation type="journal article" date="2009" name="Fungal Genet. Biol.">
        <title>The 2008 update of the Aspergillus nidulans genome annotation: a community effort.</title>
        <authorList>
            <person name="Wortman J.R."/>
            <person name="Gilsenan J.M."/>
            <person name="Joardar V."/>
            <person name="Deegan J."/>
            <person name="Clutterbuck J."/>
            <person name="Andersen M.R."/>
            <person name="Archer D."/>
            <person name="Bencina M."/>
            <person name="Braus G."/>
            <person name="Coutinho P."/>
            <person name="von Dohren H."/>
            <person name="Doonan J."/>
            <person name="Driessen A.J."/>
            <person name="Durek P."/>
            <person name="Espeso E."/>
            <person name="Fekete E."/>
            <person name="Flipphi M."/>
            <person name="Estrada C.G."/>
            <person name="Geysens S."/>
            <person name="Goldman G."/>
            <person name="de Groot P.W."/>
            <person name="Hansen K."/>
            <person name="Harris S.D."/>
            <person name="Heinekamp T."/>
            <person name="Helmstaedt K."/>
            <person name="Henrissat B."/>
            <person name="Hofmann G."/>
            <person name="Homan T."/>
            <person name="Horio T."/>
            <person name="Horiuchi H."/>
            <person name="James S."/>
            <person name="Jones M."/>
            <person name="Karaffa L."/>
            <person name="Karanyi Z."/>
            <person name="Kato M."/>
            <person name="Keller N."/>
            <person name="Kelly D.E."/>
            <person name="Kiel J.A."/>
            <person name="Kim J.M."/>
            <person name="van der Klei I.J."/>
            <person name="Klis F.M."/>
            <person name="Kovalchuk A."/>
            <person name="Krasevec N."/>
            <person name="Kubicek C.P."/>
            <person name="Liu B."/>
            <person name="Maccabe A."/>
            <person name="Meyer V."/>
            <person name="Mirabito P."/>
            <person name="Miskei M."/>
            <person name="Mos M."/>
            <person name="Mullins J."/>
            <person name="Nelson D.R."/>
            <person name="Nielsen J."/>
            <person name="Oakley B.R."/>
            <person name="Osmani S.A."/>
            <person name="Pakula T."/>
            <person name="Paszewski A."/>
            <person name="Paulsen I."/>
            <person name="Pilsyk S."/>
            <person name="Pocsi I."/>
            <person name="Punt P.J."/>
            <person name="Ram A.F."/>
            <person name="Ren Q."/>
            <person name="Robellet X."/>
            <person name="Robson G."/>
            <person name="Seiboth B."/>
            <person name="van Solingen P."/>
            <person name="Specht T."/>
            <person name="Sun J."/>
            <person name="Taheri-Talesh N."/>
            <person name="Takeshita N."/>
            <person name="Ussery D."/>
            <person name="vanKuyk P.A."/>
            <person name="Visser H."/>
            <person name="van de Vondervoort P.J."/>
            <person name="de Vries R.P."/>
            <person name="Walton J."/>
            <person name="Xiang X."/>
            <person name="Xiong Y."/>
            <person name="Zeng A.P."/>
            <person name="Brandt B.W."/>
            <person name="Cornell M.J."/>
            <person name="van den Hondel C.A."/>
            <person name="Visser J."/>
            <person name="Oliver S.G."/>
            <person name="Turner G."/>
        </authorList>
    </citation>
    <scope>GENOME REANNOTATION</scope>
    <source>
        <strain evidence="16">FGSC A4 / ATCC 38163 / CBS 112.46 / NRRL 194 / M139</strain>
    </source>
</reference>
<dbReference type="PANTHER" id="PTHR46206">
    <property type="entry name" value="CYTOCHROME P450"/>
    <property type="match status" value="1"/>
</dbReference>
<feature type="binding site" description="axial binding residue" evidence="12">
    <location>
        <position position="465"/>
    </location>
    <ligand>
        <name>heme</name>
        <dbReference type="ChEBI" id="CHEBI:30413"/>
    </ligand>
    <ligandPart>
        <name>Fe</name>
        <dbReference type="ChEBI" id="CHEBI:18248"/>
    </ligandPart>
</feature>
<proteinExistence type="inferred from homology"/>
<dbReference type="CDD" id="cd11041">
    <property type="entry name" value="CYP503A1-like"/>
    <property type="match status" value="1"/>
</dbReference>
<dbReference type="AlphaFoldDB" id="Q5B7I3"/>
<dbReference type="HOGENOM" id="CLU_022195_9_0_1"/>
<dbReference type="GeneID" id="2872917"/>
<evidence type="ECO:0000313" key="15">
    <source>
        <dbReference type="EMBL" id="CBF76034.1"/>
    </source>
</evidence>
<dbReference type="GO" id="GO:0020037">
    <property type="term" value="F:heme binding"/>
    <property type="evidence" value="ECO:0007669"/>
    <property type="project" value="InterPro"/>
</dbReference>
<keyword evidence="10 13" id="KW-0503">Monooxygenase</keyword>
<gene>
    <name evidence="15" type="ORF">ANIA_03497</name>
</gene>
<dbReference type="OrthoDB" id="1844152at2759"/>
<dbReference type="Proteomes" id="UP000000560">
    <property type="component" value="Chromosome II"/>
</dbReference>
<evidence type="ECO:0000256" key="1">
    <source>
        <dbReference type="ARBA" id="ARBA00001971"/>
    </source>
</evidence>
<keyword evidence="4 12" id="KW-0349">Heme</keyword>
<evidence type="ECO:0000256" key="6">
    <source>
        <dbReference type="ARBA" id="ARBA00022723"/>
    </source>
</evidence>
<keyword evidence="7 14" id="KW-1133">Transmembrane helix</keyword>
<evidence type="ECO:0000256" key="14">
    <source>
        <dbReference type="SAM" id="Phobius"/>
    </source>
</evidence>
<dbReference type="GO" id="GO:0016705">
    <property type="term" value="F:oxidoreductase activity, acting on paired donors, with incorporation or reduction of molecular oxygen"/>
    <property type="evidence" value="ECO:0007669"/>
    <property type="project" value="InterPro"/>
</dbReference>
<dbReference type="InterPro" id="IPR002403">
    <property type="entry name" value="Cyt_P450_E_grp-IV"/>
</dbReference>
<dbReference type="OMA" id="DFEVKMI"/>
<dbReference type="InParanoid" id="Q5B7I3"/>
<dbReference type="EMBL" id="BN001302">
    <property type="protein sequence ID" value="CBF76034.1"/>
    <property type="molecule type" value="Genomic_DNA"/>
</dbReference>
<comment type="similarity">
    <text evidence="3 13">Belongs to the cytochrome P450 family.</text>
</comment>
<dbReference type="GO" id="GO:0005506">
    <property type="term" value="F:iron ion binding"/>
    <property type="evidence" value="ECO:0007669"/>
    <property type="project" value="InterPro"/>
</dbReference>
<keyword evidence="16" id="KW-1185">Reference proteome</keyword>
<evidence type="ECO:0000256" key="13">
    <source>
        <dbReference type="RuleBase" id="RU000461"/>
    </source>
</evidence>
<evidence type="ECO:0000256" key="11">
    <source>
        <dbReference type="ARBA" id="ARBA00023136"/>
    </source>
</evidence>
<comment type="subcellular location">
    <subcellularLocation>
        <location evidence="2">Membrane</location>
    </subcellularLocation>
</comment>
<dbReference type="VEuPathDB" id="FungiDB:AN3497"/>
<name>Q5B7I3_EMENI</name>
<evidence type="ECO:0000256" key="12">
    <source>
        <dbReference type="PIRSR" id="PIRSR602403-1"/>
    </source>
</evidence>
<feature type="transmembrane region" description="Helical" evidence="14">
    <location>
        <begin position="15"/>
        <end position="36"/>
    </location>
</feature>
<dbReference type="PRINTS" id="PR00465">
    <property type="entry name" value="EP450IV"/>
</dbReference>
<accession>Q5B7I3</accession>
<accession>C8V544</accession>
<sequence length="523" mass="58639">MHIMNAVDSLLGVGLYFLLPAALLYIINTVFFGAVYPRGVPFIRERPGKTSFSLKTRLAYLTDCESLFREAYHKYLKNGKPVILPGFGVRTELILPVSSLRWATTQPDSVLSPGEAFVEIDQADYSLGHSRYVVDAWQGMLVKNEMNAVLENIVAAMNEELGVAFDRYFGTDEENWRDIDLLEAAKLVVAQAASRFTVGLSLCRNEKYLNDSFDAIDGCVITAGVVGGCPPVLRPLIGPIAGLKARLANRRLRKHIEPLYHARMEALKLPIEDQPQDHFQMMLRFAQRERKEELYSLDQIATRVTVANFGSMHQTSIQVTNMLLNILASDPEYNTIAVLRDEIDQVLGSDTAWTKAKVSKMTKADSVARETLRCHSFGGRAVFRKVLVDGVTTDTGLPLPKGTLFSFLSQPAHVDEETYEDPFKYDPFRFSRVREAANDPAKAGSLSFVSTGPSYLAFSHGKHACPGRFLVDFELKMIIAYVLKNYDIRFPEEYQGKRPANRWVAEAVFPPSGVRVLVKRRRA</sequence>
<dbReference type="InterPro" id="IPR036396">
    <property type="entry name" value="Cyt_P450_sf"/>
</dbReference>
<evidence type="ECO:0000256" key="8">
    <source>
        <dbReference type="ARBA" id="ARBA00023002"/>
    </source>
</evidence>
<evidence type="ECO:0000256" key="2">
    <source>
        <dbReference type="ARBA" id="ARBA00004370"/>
    </source>
</evidence>
<evidence type="ECO:0000256" key="5">
    <source>
        <dbReference type="ARBA" id="ARBA00022692"/>
    </source>
</evidence>
<dbReference type="PROSITE" id="PS00086">
    <property type="entry name" value="CYTOCHROME_P450"/>
    <property type="match status" value="1"/>
</dbReference>
<keyword evidence="9 12" id="KW-0408">Iron</keyword>
<dbReference type="eggNOG" id="KOG0156">
    <property type="taxonomic scope" value="Eukaryota"/>
</dbReference>
<organism evidence="15 16">
    <name type="scientific">Emericella nidulans (strain FGSC A4 / ATCC 38163 / CBS 112.46 / NRRL 194 / M139)</name>
    <name type="common">Aspergillus nidulans</name>
    <dbReference type="NCBI Taxonomy" id="227321"/>
    <lineage>
        <taxon>Eukaryota</taxon>
        <taxon>Fungi</taxon>
        <taxon>Dikarya</taxon>
        <taxon>Ascomycota</taxon>
        <taxon>Pezizomycotina</taxon>
        <taxon>Eurotiomycetes</taxon>
        <taxon>Eurotiomycetidae</taxon>
        <taxon>Eurotiales</taxon>
        <taxon>Aspergillaceae</taxon>
        <taxon>Aspergillus</taxon>
        <taxon>Aspergillus subgen. Nidulantes</taxon>
    </lineage>
</organism>
<keyword evidence="6 12" id="KW-0479">Metal-binding</keyword>
<evidence type="ECO:0000256" key="7">
    <source>
        <dbReference type="ARBA" id="ARBA00022989"/>
    </source>
</evidence>
<dbReference type="PANTHER" id="PTHR46206:SF1">
    <property type="entry name" value="P450, PUTATIVE (EUROFUNG)-RELATED"/>
    <property type="match status" value="1"/>
</dbReference>
<dbReference type="KEGG" id="ani:ANIA_03497"/>
<evidence type="ECO:0000256" key="9">
    <source>
        <dbReference type="ARBA" id="ARBA00023004"/>
    </source>
</evidence>
<evidence type="ECO:0000313" key="16">
    <source>
        <dbReference type="Proteomes" id="UP000000560"/>
    </source>
</evidence>
<reference evidence="16" key="1">
    <citation type="journal article" date="2005" name="Nature">
        <title>Sequencing of Aspergillus nidulans and comparative analysis with A. fumigatus and A. oryzae.</title>
        <authorList>
            <person name="Galagan J.E."/>
            <person name="Calvo S.E."/>
            <person name="Cuomo C."/>
            <person name="Ma L.J."/>
            <person name="Wortman J.R."/>
            <person name="Batzoglou S."/>
            <person name="Lee S.I."/>
            <person name="Basturkmen M."/>
            <person name="Spevak C.C."/>
            <person name="Clutterbuck J."/>
            <person name="Kapitonov V."/>
            <person name="Jurka J."/>
            <person name="Scazzocchio C."/>
            <person name="Farman M."/>
            <person name="Butler J."/>
            <person name="Purcell S."/>
            <person name="Harris S."/>
            <person name="Braus G.H."/>
            <person name="Draht O."/>
            <person name="Busch S."/>
            <person name="D'Enfert C."/>
            <person name="Bouchier C."/>
            <person name="Goldman G.H."/>
            <person name="Bell-Pedersen D."/>
            <person name="Griffiths-Jones S."/>
            <person name="Doonan J.H."/>
            <person name="Yu J."/>
            <person name="Vienken K."/>
            <person name="Pain A."/>
            <person name="Freitag M."/>
            <person name="Selker E.U."/>
            <person name="Archer D.B."/>
            <person name="Penalva M.A."/>
            <person name="Oakley B.R."/>
            <person name="Momany M."/>
            <person name="Tanaka T."/>
            <person name="Kumagai T."/>
            <person name="Asai K."/>
            <person name="Machida M."/>
            <person name="Nierman W.C."/>
            <person name="Denning D.W."/>
            <person name="Caddick M."/>
            <person name="Hynes M."/>
            <person name="Paoletti M."/>
            <person name="Fischer R."/>
            <person name="Miller B."/>
            <person name="Dyer P."/>
            <person name="Sachs M.S."/>
            <person name="Osmani S.A."/>
            <person name="Birren B.W."/>
        </authorList>
    </citation>
    <scope>NUCLEOTIDE SEQUENCE [LARGE SCALE GENOMIC DNA]</scope>
    <source>
        <strain evidence="16">FGSC A4 / ATCC 38163 / CBS 112.46 / NRRL 194 / M139</strain>
    </source>
</reference>
<dbReference type="Gene3D" id="1.10.630.10">
    <property type="entry name" value="Cytochrome P450"/>
    <property type="match status" value="1"/>
</dbReference>
<keyword evidence="5 14" id="KW-0812">Transmembrane</keyword>
<dbReference type="InterPro" id="IPR001128">
    <property type="entry name" value="Cyt_P450"/>
</dbReference>
<evidence type="ECO:0000256" key="10">
    <source>
        <dbReference type="ARBA" id="ARBA00023033"/>
    </source>
</evidence>
<dbReference type="RefSeq" id="XP_661101.1">
    <property type="nucleotide sequence ID" value="XM_656009.2"/>
</dbReference>
<keyword evidence="8 13" id="KW-0560">Oxidoreductase</keyword>
<evidence type="ECO:0000256" key="4">
    <source>
        <dbReference type="ARBA" id="ARBA00022617"/>
    </source>
</evidence>
<protein>
    <submittedName>
        <fullName evidence="15">Cytochrome P450, putative (Eurofung)</fullName>
    </submittedName>
</protein>
<keyword evidence="11 14" id="KW-0472">Membrane</keyword>
<evidence type="ECO:0000256" key="3">
    <source>
        <dbReference type="ARBA" id="ARBA00010617"/>
    </source>
</evidence>
<comment type="cofactor">
    <cofactor evidence="1 12">
        <name>heme</name>
        <dbReference type="ChEBI" id="CHEBI:30413"/>
    </cofactor>
</comment>
<dbReference type="GO" id="GO:0016020">
    <property type="term" value="C:membrane"/>
    <property type="evidence" value="ECO:0007669"/>
    <property type="project" value="UniProtKB-SubCell"/>
</dbReference>
<dbReference type="Pfam" id="PF00067">
    <property type="entry name" value="p450"/>
    <property type="match status" value="1"/>
</dbReference>
<dbReference type="GO" id="GO:0019748">
    <property type="term" value="P:secondary metabolic process"/>
    <property type="evidence" value="ECO:0000318"/>
    <property type="project" value="GO_Central"/>
</dbReference>
<dbReference type="GO" id="GO:0004497">
    <property type="term" value="F:monooxygenase activity"/>
    <property type="evidence" value="ECO:0007669"/>
    <property type="project" value="UniProtKB-KW"/>
</dbReference>
<dbReference type="InterPro" id="IPR017972">
    <property type="entry name" value="Cyt_P450_CS"/>
</dbReference>
<dbReference type="SUPFAM" id="SSF48264">
    <property type="entry name" value="Cytochrome P450"/>
    <property type="match status" value="1"/>
</dbReference>